<evidence type="ECO:0000256" key="3">
    <source>
        <dbReference type="SAM" id="MobiDB-lite"/>
    </source>
</evidence>
<evidence type="ECO:0000313" key="4">
    <source>
        <dbReference type="EMBL" id="HFN00851.1"/>
    </source>
</evidence>
<feature type="compositionally biased region" description="Pro residues" evidence="3">
    <location>
        <begin position="1042"/>
        <end position="1054"/>
    </location>
</feature>
<feature type="region of interest" description="Disordered" evidence="3">
    <location>
        <begin position="797"/>
        <end position="882"/>
    </location>
</feature>
<feature type="compositionally biased region" description="Polar residues" evidence="3">
    <location>
        <begin position="812"/>
        <end position="824"/>
    </location>
</feature>
<name>A0A7C3KI00_9CYAN</name>
<sequence>MTFQQDQIQALIVEIDSVLQKTSPRLPWVMSGDATQQRQTLERIRNFLVDLQQGSYAATSDLPPNLMAAYDIYSQGAQPSGAISPATDAALSAQQVLQVLTQEIGLLRANLMQPLQAEMDTLRQQREALLQEVRQLELQRNAYALPGAVNSQQIAAEVVQVLMSHLQTALPQQIAQSIQALPSREGYIPAYQATEQIRAVQNQSDELLVNLDTTIRIVFESLQRDIQTYQESLAQGVEQMHTLGQQGEMMFSALVSHLAQQIGREASSYLQSGVPRPEEIASVVPPSLTSAPTPPQSAKPTAPSAPIGFPYAGIELSQTEPAVPSSVDIAIDSWLNSLSEEEASSASSTAFPQVNLDDVDLATVDATTLDFLLDESAIAPPATPQSIPDDTTDIDAALQLLESSLGSATTQASELAAEAEAVINQVLGMEVPTESAEPPVSPIAAEVDDLYESMFGDQTSQPEPEAIEAAPEPVGLLTTPDNTEEFAPEPGDISEVLPGFDPTDGWDVLAEAPADFSMADSDLSFELTAPAATSEVSELDQVADLPLPLTEPETATSIDEISSLTELFAPEPTSVDSGLSPTLPLQPAVSSPLEAPATSVIGEDIYIPASPDEVLLPPKAEATETPSVGFWLDATTLSDLSEDLSNLEEGFLDAGVLPPELGIELPTEPSLDSWFEPEPPNPDIAAAPESYLPSQETTPVGEATTFDRPESFEQISSEPIPVYEPPMLIEDGFESGESFVTPPQSEADAPVPFTLEGMDDLFVDEPTVEAAPPPAIVPELTPPVFTLEGMDDLFADIPPVSATPAPPPGMSSPATLGETDSQPFTLEGMDDLFGNLPSSDAPSVSSESQATAESDDFFGDFPGLEPPAVSMPEAMTPSGTADFFGDLGLPEAPVTPAPETAQSPQAEDLFGGFPDFEVPSTPALADMTLEDSGVFFGDLSPAAAAAEPAIEVTQPTAGDDLFGDFPALDVPDSVPEDMTLADSTNFFGDLPPVEPPATPTPTTPPPDSEDLFGDFPASDVPSGAPEDMTLADSANFFGDLPPAEPPATPPPITLPPDSEDLFGDFPASDVPRGAPEDLTLADSANFFGDLPPVETPTLNSSEELSLAGEIDFFPEEPLSLTLEEASTPVSPEQSSSDTPAVFTIEQVNGVFTEVELPSAPIATVRSGQPNFVIENRAGVFVEVASGMDSQPNLEGEGFATLDSLFDDPDPNAEKKTQGF</sequence>
<feature type="coiled-coil region" evidence="2">
    <location>
        <begin position="112"/>
        <end position="139"/>
    </location>
</feature>
<dbReference type="AlphaFoldDB" id="A0A7C3KI00"/>
<dbReference type="PANTHER" id="PTHR13037:SF24">
    <property type="entry name" value="POLYCOMB PROTEIN PCL-RELATED"/>
    <property type="match status" value="1"/>
</dbReference>
<protein>
    <submittedName>
        <fullName evidence="4">Uncharacterized protein</fullName>
    </submittedName>
</protein>
<proteinExistence type="predicted"/>
<gene>
    <name evidence="4" type="ORF">ENR64_24465</name>
</gene>
<accession>A0A7C3KI00</accession>
<keyword evidence="1" id="KW-0945">Host-virus interaction</keyword>
<evidence type="ECO:0000256" key="1">
    <source>
        <dbReference type="ARBA" id="ARBA00022581"/>
    </source>
</evidence>
<dbReference type="PANTHER" id="PTHR13037">
    <property type="entry name" value="FORMIN"/>
    <property type="match status" value="1"/>
</dbReference>
<feature type="compositionally biased region" description="Low complexity" evidence="3">
    <location>
        <begin position="838"/>
        <end position="848"/>
    </location>
</feature>
<feature type="compositionally biased region" description="Pro residues" evidence="3">
    <location>
        <begin position="992"/>
        <end position="1006"/>
    </location>
</feature>
<feature type="region of interest" description="Disordered" evidence="3">
    <location>
        <begin position="678"/>
        <end position="703"/>
    </location>
</feature>
<reference evidence="4" key="1">
    <citation type="journal article" date="2020" name="mSystems">
        <title>Genome- and Community-Level Interaction Insights into Carbon Utilization and Element Cycling Functions of Hydrothermarchaeota in Hydrothermal Sediment.</title>
        <authorList>
            <person name="Zhou Z."/>
            <person name="Liu Y."/>
            <person name="Xu W."/>
            <person name="Pan J."/>
            <person name="Luo Z.H."/>
            <person name="Li M."/>
        </authorList>
    </citation>
    <scope>NUCLEOTIDE SEQUENCE [LARGE SCALE GENOMIC DNA]</scope>
    <source>
        <strain evidence="4">SpSt-418</strain>
    </source>
</reference>
<dbReference type="EMBL" id="DSRU01000345">
    <property type="protein sequence ID" value="HFN00851.1"/>
    <property type="molecule type" value="Genomic_DNA"/>
</dbReference>
<evidence type="ECO:0000256" key="2">
    <source>
        <dbReference type="SAM" id="Coils"/>
    </source>
</evidence>
<feature type="region of interest" description="Disordered" evidence="3">
    <location>
        <begin position="988"/>
        <end position="1077"/>
    </location>
</feature>
<organism evidence="4">
    <name type="scientific">Oscillatoriales cyanobacterium SpSt-418</name>
    <dbReference type="NCBI Taxonomy" id="2282169"/>
    <lineage>
        <taxon>Bacteria</taxon>
        <taxon>Bacillati</taxon>
        <taxon>Cyanobacteriota</taxon>
        <taxon>Cyanophyceae</taxon>
        <taxon>Oscillatoriophycideae</taxon>
        <taxon>Oscillatoriales</taxon>
    </lineage>
</organism>
<comment type="caution">
    <text evidence="4">The sequence shown here is derived from an EMBL/GenBank/DDBJ whole genome shotgun (WGS) entry which is preliminary data.</text>
</comment>
<keyword evidence="2" id="KW-0175">Coiled coil</keyword>